<reference evidence="3" key="1">
    <citation type="journal article" date="2016" name="Nat. Commun.">
        <title>The Gonium pectorale genome demonstrates co-option of cell cycle regulation during the evolution of multicellularity.</title>
        <authorList>
            <person name="Hanschen E.R."/>
            <person name="Marriage T.N."/>
            <person name="Ferris P.J."/>
            <person name="Hamaji T."/>
            <person name="Toyoda A."/>
            <person name="Fujiyama A."/>
            <person name="Neme R."/>
            <person name="Noguchi H."/>
            <person name="Minakuchi Y."/>
            <person name="Suzuki M."/>
            <person name="Kawai-Toyooka H."/>
            <person name="Smith D.R."/>
            <person name="Sparks H."/>
            <person name="Anderson J."/>
            <person name="Bakaric R."/>
            <person name="Luria V."/>
            <person name="Karger A."/>
            <person name="Kirschner M.W."/>
            <person name="Durand P.M."/>
            <person name="Michod R.E."/>
            <person name="Nozaki H."/>
            <person name="Olson B.J."/>
        </authorList>
    </citation>
    <scope>NUCLEOTIDE SEQUENCE [LARGE SCALE GENOMIC DNA]</scope>
    <source>
        <strain evidence="3">NIES-2863</strain>
    </source>
</reference>
<evidence type="ECO:0000313" key="3">
    <source>
        <dbReference type="Proteomes" id="UP000075714"/>
    </source>
</evidence>
<proteinExistence type="predicted"/>
<comment type="caution">
    <text evidence="2">The sequence shown here is derived from an EMBL/GenBank/DDBJ whole genome shotgun (WGS) entry which is preliminary data.</text>
</comment>
<feature type="compositionally biased region" description="Gly residues" evidence="1">
    <location>
        <begin position="102"/>
        <end position="131"/>
    </location>
</feature>
<sequence>MDERWTPRVRDTIPGAPDGRGVPPASAAPPWADHQAGAGGDGGNGASSSQQGPEAGQGPQWWGPGQGRGPTAAGWGSDWGEVDPLTDWGGAAATASVDGAGWDSGDGAAGPRPAGGGDLDGSTGAFGGYGPAGSPPMDGPGGPQQRFAGPDPGAGPGSGPGRPGSRPADGWEERARFIQDVQYDDGYGSYGTPPYGSAGAGPRDGGAPGGASSGPAAAGPPPGAIQPSDIVLLSGRDASSILPLVPTSGQIEYYQPRSLQERIVQYMGSIGATVLLSKAALLAGPALLYPVWSPWIRAGLRNLDMYSASFAAVGLWRAQVLDVSVNGLAIGGVLLSRQPPTVSLLIGDPWVGGARASLDLPYQPRSELIRPGDSVELLVLCRDERFVAFKAEWELHHI</sequence>
<organism evidence="2 3">
    <name type="scientific">Gonium pectorale</name>
    <name type="common">Green alga</name>
    <dbReference type="NCBI Taxonomy" id="33097"/>
    <lineage>
        <taxon>Eukaryota</taxon>
        <taxon>Viridiplantae</taxon>
        <taxon>Chlorophyta</taxon>
        <taxon>core chlorophytes</taxon>
        <taxon>Chlorophyceae</taxon>
        <taxon>CS clade</taxon>
        <taxon>Chlamydomonadales</taxon>
        <taxon>Volvocaceae</taxon>
        <taxon>Gonium</taxon>
    </lineage>
</organism>
<feature type="compositionally biased region" description="Gly residues" evidence="1">
    <location>
        <begin position="198"/>
        <end position="212"/>
    </location>
</feature>
<feature type="compositionally biased region" description="Gly residues" evidence="1">
    <location>
        <begin position="152"/>
        <end position="162"/>
    </location>
</feature>
<accession>A0A150G951</accession>
<dbReference type="Proteomes" id="UP000075714">
    <property type="component" value="Unassembled WGS sequence"/>
</dbReference>
<evidence type="ECO:0000256" key="1">
    <source>
        <dbReference type="SAM" id="MobiDB-lite"/>
    </source>
</evidence>
<dbReference type="OrthoDB" id="191206at2759"/>
<feature type="region of interest" description="Disordered" evidence="1">
    <location>
        <begin position="1"/>
        <end position="169"/>
    </location>
</feature>
<gene>
    <name evidence="2" type="ORF">GPECTOR_44g41</name>
</gene>
<protein>
    <submittedName>
        <fullName evidence="2">Uncharacterized protein</fullName>
    </submittedName>
</protein>
<dbReference type="AlphaFoldDB" id="A0A150G951"/>
<feature type="compositionally biased region" description="Basic and acidic residues" evidence="1">
    <location>
        <begin position="1"/>
        <end position="11"/>
    </location>
</feature>
<name>A0A150G951_GONPE</name>
<dbReference type="EMBL" id="LSYV01000045">
    <property type="protein sequence ID" value="KXZ46364.1"/>
    <property type="molecule type" value="Genomic_DNA"/>
</dbReference>
<feature type="compositionally biased region" description="Low complexity" evidence="1">
    <location>
        <begin position="186"/>
        <end position="197"/>
    </location>
</feature>
<keyword evidence="3" id="KW-1185">Reference proteome</keyword>
<feature type="region of interest" description="Disordered" evidence="1">
    <location>
        <begin position="186"/>
        <end position="228"/>
    </location>
</feature>
<evidence type="ECO:0000313" key="2">
    <source>
        <dbReference type="EMBL" id="KXZ46364.1"/>
    </source>
</evidence>
<feature type="compositionally biased region" description="Low complexity" evidence="1">
    <location>
        <begin position="46"/>
        <end position="63"/>
    </location>
</feature>